<organism evidence="2">
    <name type="scientific">marine metagenome</name>
    <dbReference type="NCBI Taxonomy" id="408172"/>
    <lineage>
        <taxon>unclassified sequences</taxon>
        <taxon>metagenomes</taxon>
        <taxon>ecological metagenomes</taxon>
    </lineage>
</organism>
<feature type="transmembrane region" description="Helical" evidence="1">
    <location>
        <begin position="269"/>
        <end position="288"/>
    </location>
</feature>
<feature type="transmembrane region" description="Helical" evidence="1">
    <location>
        <begin position="130"/>
        <end position="150"/>
    </location>
</feature>
<feature type="transmembrane region" description="Helical" evidence="1">
    <location>
        <begin position="294"/>
        <end position="315"/>
    </location>
</feature>
<accession>A0A382IN12</accession>
<protein>
    <submittedName>
        <fullName evidence="2">Uncharacterized protein</fullName>
    </submittedName>
</protein>
<reference evidence="2" key="1">
    <citation type="submission" date="2018-05" db="EMBL/GenBank/DDBJ databases">
        <authorList>
            <person name="Lanie J.A."/>
            <person name="Ng W.-L."/>
            <person name="Kazmierczak K.M."/>
            <person name="Andrzejewski T.M."/>
            <person name="Davidsen T.M."/>
            <person name="Wayne K.J."/>
            <person name="Tettelin H."/>
            <person name="Glass J.I."/>
            <person name="Rusch D."/>
            <person name="Podicherti R."/>
            <person name="Tsui H.-C.T."/>
            <person name="Winkler M.E."/>
        </authorList>
    </citation>
    <scope>NUCLEOTIDE SEQUENCE</scope>
</reference>
<feature type="transmembrane region" description="Helical" evidence="1">
    <location>
        <begin position="98"/>
        <end position="118"/>
    </location>
</feature>
<dbReference type="EMBL" id="UINC01068256">
    <property type="protein sequence ID" value="SVC00745.1"/>
    <property type="molecule type" value="Genomic_DNA"/>
</dbReference>
<gene>
    <name evidence="2" type="ORF">METZ01_LOCUS253599</name>
</gene>
<keyword evidence="1" id="KW-0812">Transmembrane</keyword>
<feature type="transmembrane region" description="Helical" evidence="1">
    <location>
        <begin position="241"/>
        <end position="262"/>
    </location>
</feature>
<keyword evidence="1" id="KW-1133">Transmembrane helix</keyword>
<dbReference type="AlphaFoldDB" id="A0A382IN12"/>
<evidence type="ECO:0000256" key="1">
    <source>
        <dbReference type="SAM" id="Phobius"/>
    </source>
</evidence>
<feature type="transmembrane region" description="Helical" evidence="1">
    <location>
        <begin position="59"/>
        <end position="86"/>
    </location>
</feature>
<feature type="transmembrane region" description="Helical" evidence="1">
    <location>
        <begin position="202"/>
        <end position="221"/>
    </location>
</feature>
<feature type="transmembrane region" description="Helical" evidence="1">
    <location>
        <begin position="170"/>
        <end position="190"/>
    </location>
</feature>
<name>A0A382IN12_9ZZZZ</name>
<feature type="transmembrane region" description="Helical" evidence="1">
    <location>
        <begin position="12"/>
        <end position="31"/>
    </location>
</feature>
<keyword evidence="1" id="KW-0472">Membrane</keyword>
<sequence length="330" mass="36878">MTNTGFFVREFPLVLAVITWTCLVLAIWFFLDHKKSSWIFSDQSGNNLRQTVAYKRGGLLLLLMSAAGFTPSLYIILTTGVVWSVNQQKPHIDVDGPLWVHIVLTSIFLCLIGIQLLTGDKKSRLKTHRINGRIVAFTALVGTALAGGWVWTFIHDFSEGVNGPFFQAGIYTWIMGFGVAINTILAVVYARRKNFLLHKDHALMILFWTFDPAIHRLWMWLMRVACWDCWEPQYTAGLGTVFAKLPANLFLVAWALIMCAYAGRLNKIIVANVAVQYLFWVRGTYRVVVVSMGTVYAASIAGISLALGLALLITGQHASKKIASRFASED</sequence>
<proteinExistence type="predicted"/>
<evidence type="ECO:0000313" key="2">
    <source>
        <dbReference type="EMBL" id="SVC00745.1"/>
    </source>
</evidence>